<proteinExistence type="predicted"/>
<evidence type="ECO:0000256" key="1">
    <source>
        <dbReference type="SAM" id="SignalP"/>
    </source>
</evidence>
<feature type="domain" description="DUF6817" evidence="2">
    <location>
        <begin position="123"/>
        <end position="173"/>
    </location>
</feature>
<feature type="chain" id="PRO_5031226273" description="DUF6817 domain-containing protein" evidence="1">
    <location>
        <begin position="26"/>
        <end position="346"/>
    </location>
</feature>
<name>A0A7S3P5P6_9STRA</name>
<protein>
    <recommendedName>
        <fullName evidence="2">DUF6817 domain-containing protein</fullName>
    </recommendedName>
</protein>
<dbReference type="Pfam" id="PF20680">
    <property type="entry name" value="DUF6817"/>
    <property type="match status" value="1"/>
</dbReference>
<evidence type="ECO:0000259" key="2">
    <source>
        <dbReference type="Pfam" id="PF20680"/>
    </source>
</evidence>
<reference evidence="3" key="1">
    <citation type="submission" date="2021-01" db="EMBL/GenBank/DDBJ databases">
        <authorList>
            <person name="Corre E."/>
            <person name="Pelletier E."/>
            <person name="Niang G."/>
            <person name="Scheremetjew M."/>
            <person name="Finn R."/>
            <person name="Kale V."/>
            <person name="Holt S."/>
            <person name="Cochrane G."/>
            <person name="Meng A."/>
            <person name="Brown T."/>
            <person name="Cohen L."/>
        </authorList>
    </citation>
    <scope>NUCLEOTIDE SEQUENCE</scope>
    <source>
        <strain evidence="3">CCMP127</strain>
    </source>
</reference>
<evidence type="ECO:0000313" key="3">
    <source>
        <dbReference type="EMBL" id="CAE0405202.1"/>
    </source>
</evidence>
<keyword evidence="1" id="KW-0732">Signal</keyword>
<dbReference type="EMBL" id="HBIM01003764">
    <property type="protein sequence ID" value="CAE0405202.1"/>
    <property type="molecule type" value="Transcribed_RNA"/>
</dbReference>
<organism evidence="3">
    <name type="scientific">Amphora coffeiformis</name>
    <dbReference type="NCBI Taxonomy" id="265554"/>
    <lineage>
        <taxon>Eukaryota</taxon>
        <taxon>Sar</taxon>
        <taxon>Stramenopiles</taxon>
        <taxon>Ochrophyta</taxon>
        <taxon>Bacillariophyta</taxon>
        <taxon>Bacillariophyceae</taxon>
        <taxon>Bacillariophycidae</taxon>
        <taxon>Thalassiophysales</taxon>
        <taxon>Catenulaceae</taxon>
        <taxon>Amphora</taxon>
    </lineage>
</organism>
<gene>
    <name evidence="3" type="ORF">ACOF00016_LOCUS3243</name>
</gene>
<accession>A0A7S3P5P6</accession>
<sequence length="346" mass="38655">MKPKSTILLLLPLLVVFYAAHVCVATDDSLKKQYDCGDDVACRFKAPSPTNTPTAQAAAWRADDATLWAYVEKAVPAVLQHTGAESFDAHLRGVQAVLRYWQLEQVQTKGEDTDGVSASSSWDSLSRAGLFHSIYGTEGFQGFALPLSERPVIQALIGKEAEYMAFLFCMVDRLTLDETVMAWQPHSNNHTHVTTTTTTAPHTRTYTLRARPEMGRFEMTLTHDQWLDFITLTLADWMEQVQGASLKTNPLFHWQVGQAYAYRRRAYQRMAMILRNERNLTVAQTMYEAVMATEDESTRHLVQTQTPPMSAAADAALRALHAVGQIPLPDDWAPHTEDSSSCATTD</sequence>
<dbReference type="InterPro" id="IPR049202">
    <property type="entry name" value="DUF6817"/>
</dbReference>
<dbReference type="AlphaFoldDB" id="A0A7S3P5P6"/>
<feature type="signal peptide" evidence="1">
    <location>
        <begin position="1"/>
        <end position="25"/>
    </location>
</feature>